<dbReference type="CDD" id="cd04590">
    <property type="entry name" value="CBS_pair_CorC_HlyC_assoc"/>
    <property type="match status" value="1"/>
</dbReference>
<evidence type="ECO:0000256" key="6">
    <source>
        <dbReference type="ARBA" id="ARBA00022989"/>
    </source>
</evidence>
<evidence type="ECO:0000256" key="1">
    <source>
        <dbReference type="ARBA" id="ARBA00004651"/>
    </source>
</evidence>
<reference evidence="14" key="1">
    <citation type="journal article" date="2014" name="Int. J. Syst. Evol. Microbiol.">
        <title>Complete genome sequence of Corynebacterium casei LMG S-19264T (=DSM 44701T), isolated from a smear-ripened cheese.</title>
        <authorList>
            <consortium name="US DOE Joint Genome Institute (JGI-PGF)"/>
            <person name="Walter F."/>
            <person name="Albersmeier A."/>
            <person name="Kalinowski J."/>
            <person name="Ruckert C."/>
        </authorList>
    </citation>
    <scope>NUCLEOTIDE SEQUENCE</scope>
    <source>
        <strain evidence="14">CGMCC 1.14988</strain>
    </source>
</reference>
<evidence type="ECO:0000256" key="3">
    <source>
        <dbReference type="ARBA" id="ARBA00022475"/>
    </source>
</evidence>
<evidence type="ECO:0000256" key="11">
    <source>
        <dbReference type="SAM" id="Phobius"/>
    </source>
</evidence>
<dbReference type="EMBL" id="BMHA01000011">
    <property type="protein sequence ID" value="GGI08320.1"/>
    <property type="molecule type" value="Genomic_DNA"/>
</dbReference>
<keyword evidence="5" id="KW-0677">Repeat</keyword>
<evidence type="ECO:0000256" key="9">
    <source>
        <dbReference type="PROSITE-ProRule" id="PRU00703"/>
    </source>
</evidence>
<feature type="transmembrane region" description="Helical" evidence="11">
    <location>
        <begin position="56"/>
        <end position="78"/>
    </location>
</feature>
<dbReference type="PANTHER" id="PTHR43099:SF6">
    <property type="entry name" value="UPF0053 PROTEIN RV1842C"/>
    <property type="match status" value="1"/>
</dbReference>
<dbReference type="SUPFAM" id="SSF54631">
    <property type="entry name" value="CBS-domain pair"/>
    <property type="match status" value="1"/>
</dbReference>
<dbReference type="InterPro" id="IPR016169">
    <property type="entry name" value="FAD-bd_PCMH_sub2"/>
</dbReference>
<dbReference type="AlphaFoldDB" id="A0A8J3EV23"/>
<name>A0A8J3EV23_9ACTN</name>
<dbReference type="Pfam" id="PF00571">
    <property type="entry name" value="CBS"/>
    <property type="match status" value="2"/>
</dbReference>
<comment type="subcellular location">
    <subcellularLocation>
        <location evidence="1">Cell membrane</location>
        <topology evidence="1">Multi-pass membrane protein</topology>
    </subcellularLocation>
</comment>
<keyword evidence="6 10" id="KW-1133">Transmembrane helix</keyword>
<dbReference type="PROSITE" id="PS51371">
    <property type="entry name" value="CBS"/>
    <property type="match status" value="2"/>
</dbReference>
<keyword evidence="7 9" id="KW-0129">CBS domain</keyword>
<keyword evidence="8 10" id="KW-0472">Membrane</keyword>
<dbReference type="PANTHER" id="PTHR43099">
    <property type="entry name" value="UPF0053 PROTEIN YRKA"/>
    <property type="match status" value="1"/>
</dbReference>
<dbReference type="InterPro" id="IPR005170">
    <property type="entry name" value="Transptr-assoc_dom"/>
</dbReference>
<evidence type="ECO:0000256" key="4">
    <source>
        <dbReference type="ARBA" id="ARBA00022692"/>
    </source>
</evidence>
<evidence type="ECO:0000259" key="13">
    <source>
        <dbReference type="PROSITE" id="PS51846"/>
    </source>
</evidence>
<dbReference type="InterPro" id="IPR002550">
    <property type="entry name" value="CNNM"/>
</dbReference>
<reference evidence="14" key="2">
    <citation type="submission" date="2020-09" db="EMBL/GenBank/DDBJ databases">
        <authorList>
            <person name="Sun Q."/>
            <person name="Zhou Y."/>
        </authorList>
    </citation>
    <scope>NUCLEOTIDE SEQUENCE</scope>
    <source>
        <strain evidence="14">CGMCC 1.14988</strain>
    </source>
</reference>
<evidence type="ECO:0000256" key="5">
    <source>
        <dbReference type="ARBA" id="ARBA00022737"/>
    </source>
</evidence>
<dbReference type="Gene3D" id="3.10.580.10">
    <property type="entry name" value="CBS-domain"/>
    <property type="match status" value="1"/>
</dbReference>
<dbReference type="InterPro" id="IPR036318">
    <property type="entry name" value="FAD-bd_PCMH-like_sf"/>
</dbReference>
<keyword evidence="15" id="KW-1185">Reference proteome</keyword>
<comment type="caution">
    <text evidence="14">The sequence shown here is derived from an EMBL/GenBank/DDBJ whole genome shotgun (WGS) entry which is preliminary data.</text>
</comment>
<sequence>MTGALALLLVVALIVANGLFVAIEFALVSLRRPVVEDAAETGDRRARMVVRELSQLSFALSTAQFGITATSLILGYVAEQAIGDTLIRPLLDAVGIPQGAALGVSVALAFLLSTMAQMVLGELFPKNLAISRPLEVARAVVPVTRAFGIVLGPVIRVFDRSAESVSRWVFRVDTPAELEGGHSLDELARIISASGAEGSLTVEQTELLRRAVALGDTRVGEVMVPRPDVRWLAADDTLADLRQAARRTGHSRFPVHTGNEDDVLGTVHVKDLLQVATEDHATTPLRTVVVPALAVPESEPLRRLITDLRREQRTFALAIDEYGGTAGIVTVEDVLEQLVGDIEDEFDRAGHDVRRVGAGRHLVKGSLRIERLDELFGVPVPDGEYETIAGFVLDRLGHIPEPGERVALDDWELSVTRVEGVRITELALRRPPGGPAVRP</sequence>
<dbReference type="GO" id="GO:0005886">
    <property type="term" value="C:plasma membrane"/>
    <property type="evidence" value="ECO:0007669"/>
    <property type="project" value="UniProtKB-SubCell"/>
</dbReference>
<evidence type="ECO:0000256" key="7">
    <source>
        <dbReference type="ARBA" id="ARBA00023122"/>
    </source>
</evidence>
<feature type="transmembrane region" description="Helical" evidence="11">
    <location>
        <begin position="99"/>
        <end position="119"/>
    </location>
</feature>
<dbReference type="FunFam" id="3.10.580.10:FF:000002">
    <property type="entry name" value="Magnesium/cobalt efflux protein CorC"/>
    <property type="match status" value="1"/>
</dbReference>
<keyword evidence="4 10" id="KW-0812">Transmembrane</keyword>
<dbReference type="Pfam" id="PF01595">
    <property type="entry name" value="CNNM"/>
    <property type="match status" value="1"/>
</dbReference>
<evidence type="ECO:0000256" key="10">
    <source>
        <dbReference type="PROSITE-ProRule" id="PRU01193"/>
    </source>
</evidence>
<gene>
    <name evidence="14" type="ORF">GCM10011354_28500</name>
</gene>
<evidence type="ECO:0000256" key="8">
    <source>
        <dbReference type="ARBA" id="ARBA00023136"/>
    </source>
</evidence>
<dbReference type="Pfam" id="PF03471">
    <property type="entry name" value="CorC_HlyC"/>
    <property type="match status" value="1"/>
</dbReference>
<dbReference type="PROSITE" id="PS51846">
    <property type="entry name" value="CNNM"/>
    <property type="match status" value="1"/>
</dbReference>
<dbReference type="Proteomes" id="UP000650511">
    <property type="component" value="Unassembled WGS sequence"/>
</dbReference>
<organism evidence="14 15">
    <name type="scientific">Egicoccus halophilus</name>
    <dbReference type="NCBI Taxonomy" id="1670830"/>
    <lineage>
        <taxon>Bacteria</taxon>
        <taxon>Bacillati</taxon>
        <taxon>Actinomycetota</taxon>
        <taxon>Nitriliruptoria</taxon>
        <taxon>Egicoccales</taxon>
        <taxon>Egicoccaceae</taxon>
        <taxon>Egicoccus</taxon>
    </lineage>
</organism>
<evidence type="ECO:0000313" key="15">
    <source>
        <dbReference type="Proteomes" id="UP000650511"/>
    </source>
</evidence>
<proteinExistence type="inferred from homology"/>
<dbReference type="InterPro" id="IPR051676">
    <property type="entry name" value="UPF0053_domain"/>
</dbReference>
<dbReference type="InterPro" id="IPR046342">
    <property type="entry name" value="CBS_dom_sf"/>
</dbReference>
<dbReference type="RefSeq" id="WP_130650104.1">
    <property type="nucleotide sequence ID" value="NZ_BMHA01000011.1"/>
</dbReference>
<dbReference type="SUPFAM" id="SSF56176">
    <property type="entry name" value="FAD-binding/transporter-associated domain-like"/>
    <property type="match status" value="1"/>
</dbReference>
<evidence type="ECO:0000259" key="12">
    <source>
        <dbReference type="PROSITE" id="PS51371"/>
    </source>
</evidence>
<evidence type="ECO:0000313" key="14">
    <source>
        <dbReference type="EMBL" id="GGI08320.1"/>
    </source>
</evidence>
<dbReference type="Gene3D" id="3.30.465.10">
    <property type="match status" value="1"/>
</dbReference>
<feature type="domain" description="CBS" evidence="12">
    <location>
        <begin position="285"/>
        <end position="345"/>
    </location>
</feature>
<dbReference type="SMART" id="SM01091">
    <property type="entry name" value="CorC_HlyC"/>
    <property type="match status" value="1"/>
</dbReference>
<comment type="similarity">
    <text evidence="2">Belongs to the UPF0053 family.</text>
</comment>
<dbReference type="GO" id="GO:0050660">
    <property type="term" value="F:flavin adenine dinucleotide binding"/>
    <property type="evidence" value="ECO:0007669"/>
    <property type="project" value="InterPro"/>
</dbReference>
<feature type="domain" description="CBS" evidence="12">
    <location>
        <begin position="223"/>
        <end position="282"/>
    </location>
</feature>
<feature type="domain" description="CNNM transmembrane" evidence="13">
    <location>
        <begin position="1"/>
        <end position="205"/>
    </location>
</feature>
<dbReference type="OrthoDB" id="110231at2"/>
<dbReference type="InterPro" id="IPR000644">
    <property type="entry name" value="CBS_dom"/>
</dbReference>
<dbReference type="InterPro" id="IPR044751">
    <property type="entry name" value="Ion_transp-like_CBS"/>
</dbReference>
<keyword evidence="3" id="KW-1003">Cell membrane</keyword>
<accession>A0A8J3EV23</accession>
<protein>
    <submittedName>
        <fullName evidence="14">Membrane protein</fullName>
    </submittedName>
</protein>
<evidence type="ECO:0000256" key="2">
    <source>
        <dbReference type="ARBA" id="ARBA00006337"/>
    </source>
</evidence>